<proteinExistence type="predicted"/>
<reference evidence="2" key="1">
    <citation type="journal article" date="2023" name="Front. Microbiol.">
        <title>Phylogeography and host specificity of Pasteurellaceae pathogenic to sea-farmed fish in the north-east Atlantic.</title>
        <authorList>
            <person name="Gulla S."/>
            <person name="Colquhoun D.J."/>
            <person name="Olsen A.B."/>
            <person name="Spilsberg B."/>
            <person name="Lagesen K."/>
            <person name="Aakesson C.P."/>
            <person name="Strom S."/>
            <person name="Manji F."/>
            <person name="Birkbeck T.H."/>
            <person name="Nilsen H.K."/>
        </authorList>
    </citation>
    <scope>NUCLEOTIDE SEQUENCE</scope>
    <source>
        <strain evidence="2">VIB1234</strain>
    </source>
</reference>
<evidence type="ECO:0000256" key="1">
    <source>
        <dbReference type="SAM" id="MobiDB-lite"/>
    </source>
</evidence>
<feature type="compositionally biased region" description="Low complexity" evidence="1">
    <location>
        <begin position="11"/>
        <end position="21"/>
    </location>
</feature>
<dbReference type="Proteomes" id="UP001230466">
    <property type="component" value="Unassembled WGS sequence"/>
</dbReference>
<protein>
    <recommendedName>
        <fullName evidence="4">Mu-like prophage FluMu N-terminal domain-containing protein</fullName>
    </recommendedName>
</protein>
<accession>A0AAW8CTM2</accession>
<name>A0AAW8CTM2_9PAST</name>
<dbReference type="RefSeq" id="WP_211598681.1">
    <property type="nucleotide sequence ID" value="NZ_JAGRQI010000017.1"/>
</dbReference>
<comment type="caution">
    <text evidence="2">The sequence shown here is derived from an EMBL/GenBank/DDBJ whole genome shotgun (WGS) entry which is preliminary data.</text>
</comment>
<dbReference type="EMBL" id="JASAYJ010000018">
    <property type="protein sequence ID" value="MDP8187732.1"/>
    <property type="molecule type" value="Genomic_DNA"/>
</dbReference>
<sequence>MTKKKTKNKEQQIQEQQTQEPEVPKTEVQKQQNQTKTVCETTGMNVVEVDFKAIEVTLRSTHPNESYGRAGYRFFKDKAVLIEAEDVDIDLLNTLETDPYLAVEFIAE</sequence>
<evidence type="ECO:0000313" key="2">
    <source>
        <dbReference type="EMBL" id="MDP8187732.1"/>
    </source>
</evidence>
<evidence type="ECO:0000313" key="3">
    <source>
        <dbReference type="Proteomes" id="UP001230466"/>
    </source>
</evidence>
<dbReference type="AlphaFoldDB" id="A0AAW8CTM2"/>
<organism evidence="2 3">
    <name type="scientific">Pasteurella atlantica</name>
    <dbReference type="NCBI Taxonomy" id="2827233"/>
    <lineage>
        <taxon>Bacteria</taxon>
        <taxon>Pseudomonadati</taxon>
        <taxon>Pseudomonadota</taxon>
        <taxon>Gammaproteobacteria</taxon>
        <taxon>Pasteurellales</taxon>
        <taxon>Pasteurellaceae</taxon>
        <taxon>Pasteurella</taxon>
    </lineage>
</organism>
<feature type="region of interest" description="Disordered" evidence="1">
    <location>
        <begin position="1"/>
        <end position="36"/>
    </location>
</feature>
<evidence type="ECO:0008006" key="4">
    <source>
        <dbReference type="Google" id="ProtNLM"/>
    </source>
</evidence>
<gene>
    <name evidence="2" type="ORF">QJU78_08135</name>
</gene>